<dbReference type="Proteomes" id="UP001140510">
    <property type="component" value="Unassembled WGS sequence"/>
</dbReference>
<evidence type="ECO:0008006" key="3">
    <source>
        <dbReference type="Google" id="ProtNLM"/>
    </source>
</evidence>
<reference evidence="1" key="1">
    <citation type="submission" date="2022-10" db="EMBL/GenBank/DDBJ databases">
        <title>Tapping the CABI collections for fungal endophytes: first genome assemblies for Collariella, Neodidymelliopsis, Ascochyta clinopodiicola, Didymella pomorum, Didymosphaeria variabile, Neocosmospora piperis and Neocucurbitaria cava.</title>
        <authorList>
            <person name="Hill R."/>
        </authorList>
    </citation>
    <scope>NUCLEOTIDE SEQUENCE</scope>
    <source>
        <strain evidence="1">IMI 355091</strain>
    </source>
</reference>
<evidence type="ECO:0000313" key="2">
    <source>
        <dbReference type="Proteomes" id="UP001140510"/>
    </source>
</evidence>
<accession>A0A9W9D615</accession>
<dbReference type="EMBL" id="JAPEVA010000054">
    <property type="protein sequence ID" value="KAJ4403170.1"/>
    <property type="molecule type" value="Genomic_DNA"/>
</dbReference>
<dbReference type="OrthoDB" id="20729at2759"/>
<sequence>MPPHPLLDLLAQTTMQTIENILRFLFPSFPPPVDYNSIVVRRAPPHTYLKNCLYLPVEVDSSFDLDLRGWYADFHSRAYCAPHMGGEGVVVFYPTSPYTGADQRERKDWAVARLCAVYSHLRQRIAKEEGAWNARLVRCLEVFGNERGLVLERLEPGPLKRMTLPGLSVPGDKKMWTAQDKALLALYIRWSLHLLTALRVLHQQDVYAGHFNHHSIFLRGDLSLALTGFLHARINCESEEDIDNDYGEASYEDGEEFDYHQDGPGVGQDPCVKEDLFYWATFVWRCVTNCHADGGPGLNAPWVPIVHEEGGMRYDRLEDERLGHILVKVWECGYETVEQVVRDVKAVAKGLGFEVEDDEVSLGREWGDVFHVFEREDGRKEVVFRE</sequence>
<comment type="caution">
    <text evidence="1">The sequence shown here is derived from an EMBL/GenBank/DDBJ whole genome shotgun (WGS) entry which is preliminary data.</text>
</comment>
<protein>
    <recommendedName>
        <fullName evidence="3">Protein kinase domain-containing protein</fullName>
    </recommendedName>
</protein>
<organism evidence="1 2">
    <name type="scientific">Didymella pomorum</name>
    <dbReference type="NCBI Taxonomy" id="749634"/>
    <lineage>
        <taxon>Eukaryota</taxon>
        <taxon>Fungi</taxon>
        <taxon>Dikarya</taxon>
        <taxon>Ascomycota</taxon>
        <taxon>Pezizomycotina</taxon>
        <taxon>Dothideomycetes</taxon>
        <taxon>Pleosporomycetidae</taxon>
        <taxon>Pleosporales</taxon>
        <taxon>Pleosporineae</taxon>
        <taxon>Didymellaceae</taxon>
        <taxon>Didymella</taxon>
    </lineage>
</organism>
<dbReference type="AlphaFoldDB" id="A0A9W9D615"/>
<keyword evidence="2" id="KW-1185">Reference proteome</keyword>
<proteinExistence type="predicted"/>
<gene>
    <name evidence="1" type="ORF">N0V91_006746</name>
</gene>
<evidence type="ECO:0000313" key="1">
    <source>
        <dbReference type="EMBL" id="KAJ4403170.1"/>
    </source>
</evidence>
<name>A0A9W9D615_9PLEO</name>